<comment type="caution">
    <text evidence="2">The sequence shown here is derived from an EMBL/GenBank/DDBJ whole genome shotgun (WGS) entry which is preliminary data.</text>
</comment>
<dbReference type="Pfam" id="PF14833">
    <property type="entry name" value="NAD_binding_11"/>
    <property type="match status" value="1"/>
</dbReference>
<dbReference type="InterPro" id="IPR051265">
    <property type="entry name" value="HIBADH-related_NP60_sf"/>
</dbReference>
<dbReference type="InterPro" id="IPR013328">
    <property type="entry name" value="6PGD_dom2"/>
</dbReference>
<keyword evidence="3" id="KW-1185">Reference proteome</keyword>
<organism evidence="2 3">
    <name type="scientific">Fictibacillus terranigra</name>
    <dbReference type="NCBI Taxonomy" id="3058424"/>
    <lineage>
        <taxon>Bacteria</taxon>
        <taxon>Bacillati</taxon>
        <taxon>Bacillota</taxon>
        <taxon>Bacilli</taxon>
        <taxon>Bacillales</taxon>
        <taxon>Fictibacillaceae</taxon>
        <taxon>Fictibacillus</taxon>
    </lineage>
</organism>
<dbReference type="EMBL" id="JAUHLN010000002">
    <property type="protein sequence ID" value="MDN4074011.1"/>
    <property type="molecule type" value="Genomic_DNA"/>
</dbReference>
<dbReference type="Gene3D" id="1.10.1040.10">
    <property type="entry name" value="N-(1-d-carboxylethyl)-l-norvaline Dehydrogenase, domain 2"/>
    <property type="match status" value="1"/>
</dbReference>
<name>A0ABT8E7Y2_9BACL</name>
<dbReference type="Proteomes" id="UP001168694">
    <property type="component" value="Unassembled WGS sequence"/>
</dbReference>
<evidence type="ECO:0000313" key="3">
    <source>
        <dbReference type="Proteomes" id="UP001168694"/>
    </source>
</evidence>
<dbReference type="InterPro" id="IPR029154">
    <property type="entry name" value="HIBADH-like_NADP-bd"/>
</dbReference>
<dbReference type="InterPro" id="IPR008927">
    <property type="entry name" value="6-PGluconate_DH-like_C_sf"/>
</dbReference>
<evidence type="ECO:0000259" key="1">
    <source>
        <dbReference type="Pfam" id="PF14833"/>
    </source>
</evidence>
<sequence length="137" mass="14864">MGKAIHHQGGHGSGTSMKLVVNLMLAQSMAVFAEAVSFGEALGLEKEAILETLIGGPTTGAFLAGKKKKLLTNEYTVEFPLEHIQKDLNLVTGEAYQNHSSLPIANLTKEIYSLANQYGLGKEDFSAIYEFLRPPQK</sequence>
<dbReference type="SUPFAM" id="SSF48179">
    <property type="entry name" value="6-phosphogluconate dehydrogenase C-terminal domain-like"/>
    <property type="match status" value="1"/>
</dbReference>
<proteinExistence type="predicted"/>
<gene>
    <name evidence="2" type="ORF">QYF49_13460</name>
</gene>
<feature type="domain" description="3-hydroxyisobutyrate dehydrogenase-like NAD-binding" evidence="1">
    <location>
        <begin position="12"/>
        <end position="131"/>
    </location>
</feature>
<dbReference type="PANTHER" id="PTHR43580:SF2">
    <property type="entry name" value="CYTOKINE-LIKE NUCLEAR FACTOR N-PAC"/>
    <property type="match status" value="1"/>
</dbReference>
<evidence type="ECO:0000313" key="2">
    <source>
        <dbReference type="EMBL" id="MDN4074011.1"/>
    </source>
</evidence>
<protein>
    <submittedName>
        <fullName evidence="2">NAD-binding protein</fullName>
    </submittedName>
</protein>
<reference evidence="2" key="1">
    <citation type="submission" date="2023-06" db="EMBL/GenBank/DDBJ databases">
        <title>Draft Genome Sequences of Representative Paenibacillus Polymyxa, Bacillus cereus, Fictibacillus sp., and Brevibacillus agri Strains Isolated from Amazonian Dark Earth.</title>
        <authorList>
            <person name="Pellegrinetti T.A."/>
            <person name="Cunha I.C.M."/>
            <person name="Chaves M.G."/>
            <person name="Freitas A.S."/>
            <person name="Silva A.V.R."/>
            <person name="Tsai S.M."/>
            <person name="Mendes L.W."/>
        </authorList>
    </citation>
    <scope>NUCLEOTIDE SEQUENCE</scope>
    <source>
        <strain evidence="2">CENA-BCM004</strain>
    </source>
</reference>
<accession>A0ABT8E7Y2</accession>
<dbReference type="PANTHER" id="PTHR43580">
    <property type="entry name" value="OXIDOREDUCTASE GLYR1-RELATED"/>
    <property type="match status" value="1"/>
</dbReference>